<dbReference type="NCBIfam" id="NF006767">
    <property type="entry name" value="PRK09289.1"/>
    <property type="match status" value="1"/>
</dbReference>
<dbReference type="FunFam" id="2.40.30.20:FF:000003">
    <property type="entry name" value="Riboflavin synthase, alpha subunit"/>
    <property type="match status" value="1"/>
</dbReference>
<evidence type="ECO:0000256" key="2">
    <source>
        <dbReference type="ARBA" id="ARBA00022737"/>
    </source>
</evidence>
<dbReference type="InterPro" id="IPR026017">
    <property type="entry name" value="Lumazine-bd_dom"/>
</dbReference>
<proteinExistence type="predicted"/>
<name>A0A381TCT9_9ZZZZ</name>
<feature type="domain" description="Lumazine-binding" evidence="3">
    <location>
        <begin position="1"/>
        <end position="96"/>
    </location>
</feature>
<dbReference type="InterPro" id="IPR023366">
    <property type="entry name" value="ATP_synth_asu-like_sf"/>
</dbReference>
<gene>
    <name evidence="4" type="ORF">METZ01_LOCUS65371</name>
</gene>
<dbReference type="Pfam" id="PF00677">
    <property type="entry name" value="Lum_binding"/>
    <property type="match status" value="2"/>
</dbReference>
<evidence type="ECO:0000256" key="1">
    <source>
        <dbReference type="ARBA" id="ARBA00022679"/>
    </source>
</evidence>
<reference evidence="4" key="1">
    <citation type="submission" date="2018-05" db="EMBL/GenBank/DDBJ databases">
        <authorList>
            <person name="Lanie J.A."/>
            <person name="Ng W.-L."/>
            <person name="Kazmierczak K.M."/>
            <person name="Andrzejewski T.M."/>
            <person name="Davidsen T.M."/>
            <person name="Wayne K.J."/>
            <person name="Tettelin H."/>
            <person name="Glass J.I."/>
            <person name="Rusch D."/>
            <person name="Podicherti R."/>
            <person name="Tsui H.-C.T."/>
            <person name="Winkler M.E."/>
        </authorList>
    </citation>
    <scope>NUCLEOTIDE SEQUENCE</scope>
</reference>
<accession>A0A381TCT9</accession>
<dbReference type="NCBIfam" id="TIGR00187">
    <property type="entry name" value="ribE"/>
    <property type="match status" value="1"/>
</dbReference>
<dbReference type="PROSITE" id="PS51177">
    <property type="entry name" value="LUMAZINE_BIND"/>
    <property type="match status" value="2"/>
</dbReference>
<evidence type="ECO:0000313" key="4">
    <source>
        <dbReference type="EMBL" id="SVA12517.1"/>
    </source>
</evidence>
<protein>
    <recommendedName>
        <fullName evidence="3">Lumazine-binding domain-containing protein</fullName>
    </recommendedName>
</protein>
<dbReference type="EMBL" id="UINC01004194">
    <property type="protein sequence ID" value="SVA12517.1"/>
    <property type="molecule type" value="Genomic_DNA"/>
</dbReference>
<dbReference type="PANTHER" id="PTHR21098">
    <property type="entry name" value="RIBOFLAVIN SYNTHASE ALPHA CHAIN"/>
    <property type="match status" value="1"/>
</dbReference>
<dbReference type="CDD" id="cd00402">
    <property type="entry name" value="Riboflavin_synthase_like"/>
    <property type="match status" value="1"/>
</dbReference>
<keyword evidence="1" id="KW-0808">Transferase</keyword>
<dbReference type="NCBIfam" id="NF009566">
    <property type="entry name" value="PRK13020.1"/>
    <property type="match status" value="1"/>
</dbReference>
<dbReference type="SUPFAM" id="SSF63380">
    <property type="entry name" value="Riboflavin synthase domain-like"/>
    <property type="match status" value="2"/>
</dbReference>
<organism evidence="4">
    <name type="scientific">marine metagenome</name>
    <dbReference type="NCBI Taxonomy" id="408172"/>
    <lineage>
        <taxon>unclassified sequences</taxon>
        <taxon>metagenomes</taxon>
        <taxon>ecological metagenomes</taxon>
    </lineage>
</organism>
<feature type="domain" description="Lumazine-binding" evidence="3">
    <location>
        <begin position="97"/>
        <end position="193"/>
    </location>
</feature>
<keyword evidence="2" id="KW-0677">Repeat</keyword>
<dbReference type="PANTHER" id="PTHR21098:SF0">
    <property type="entry name" value="RIBOFLAVIN SYNTHASE"/>
    <property type="match status" value="1"/>
</dbReference>
<dbReference type="GO" id="GO:0004746">
    <property type="term" value="F:riboflavin synthase activity"/>
    <property type="evidence" value="ECO:0007669"/>
    <property type="project" value="TreeGrafter"/>
</dbReference>
<dbReference type="InterPro" id="IPR017938">
    <property type="entry name" value="Riboflavin_synthase-like_b-brl"/>
</dbReference>
<dbReference type="Gene3D" id="2.40.30.20">
    <property type="match status" value="2"/>
</dbReference>
<evidence type="ECO:0000259" key="3">
    <source>
        <dbReference type="PROSITE" id="PS51177"/>
    </source>
</evidence>
<dbReference type="InterPro" id="IPR001783">
    <property type="entry name" value="Lumazine-bd"/>
</dbReference>
<dbReference type="PIRSF" id="PIRSF000498">
    <property type="entry name" value="Riboflavin_syn_A"/>
    <property type="match status" value="1"/>
</dbReference>
<dbReference type="GO" id="GO:0009231">
    <property type="term" value="P:riboflavin biosynthetic process"/>
    <property type="evidence" value="ECO:0007669"/>
    <property type="project" value="TreeGrafter"/>
</dbReference>
<dbReference type="AlphaFoldDB" id="A0A381TCT9"/>
<sequence length="201" mass="21419">MYTGIVSGMCQVLAIEGGEEIRSFVVELARHGDGLEIGASVALDGVCMTVVAIDGSQIRFDAIPETLGRTTFGGLEEGDWVNVERSLKMGDELGGHILSGHVMTTARILGKTERGEGIDLIIENPEEARPYILEKGFIAVDGMSLTIGEVSDESFALHIIPETLRITTIGDKGVGGSVNIEIDSRTQAVVETVMRNMGDNA</sequence>